<keyword evidence="4" id="KW-0106">Calcium</keyword>
<dbReference type="InParanoid" id="A0A7M7KLH5"/>
<feature type="transmembrane region" description="Helical" evidence="8">
    <location>
        <begin position="264"/>
        <end position="286"/>
    </location>
</feature>
<keyword evidence="3" id="KW-0050">Antiport</keyword>
<organism evidence="10 11">
    <name type="scientific">Varroa destructor</name>
    <name type="common">Honeybee mite</name>
    <dbReference type="NCBI Taxonomy" id="109461"/>
    <lineage>
        <taxon>Eukaryota</taxon>
        <taxon>Metazoa</taxon>
        <taxon>Ecdysozoa</taxon>
        <taxon>Arthropoda</taxon>
        <taxon>Chelicerata</taxon>
        <taxon>Arachnida</taxon>
        <taxon>Acari</taxon>
        <taxon>Parasitiformes</taxon>
        <taxon>Mesostigmata</taxon>
        <taxon>Gamasina</taxon>
        <taxon>Dermanyssoidea</taxon>
        <taxon>Varroidae</taxon>
        <taxon>Varroa</taxon>
    </lineage>
</organism>
<protein>
    <recommendedName>
        <fullName evidence="9">Sodium/calcium exchanger membrane region domain-containing protein</fullName>
    </recommendedName>
</protein>
<keyword evidence="4" id="KW-0109">Calcium transport</keyword>
<feature type="transmembrane region" description="Helical" evidence="8">
    <location>
        <begin position="466"/>
        <end position="489"/>
    </location>
</feature>
<dbReference type="Proteomes" id="UP000594260">
    <property type="component" value="Unplaced"/>
</dbReference>
<dbReference type="InterPro" id="IPR004837">
    <property type="entry name" value="NaCa_Exmemb"/>
</dbReference>
<keyword evidence="2" id="KW-0813">Transport</keyword>
<dbReference type="InterPro" id="IPR051359">
    <property type="entry name" value="CaCA_antiporter"/>
</dbReference>
<dbReference type="PANTHER" id="PTHR12266">
    <property type="entry name" value="NA+/CA2+ K+ INDEPENDENT EXCHANGER"/>
    <property type="match status" value="1"/>
</dbReference>
<dbReference type="KEGG" id="vde:111252779"/>
<feature type="transmembrane region" description="Helical" evidence="8">
    <location>
        <begin position="171"/>
        <end position="190"/>
    </location>
</feature>
<feature type="transmembrane region" description="Helical" evidence="8">
    <location>
        <begin position="392"/>
        <end position="413"/>
    </location>
</feature>
<evidence type="ECO:0000256" key="8">
    <source>
        <dbReference type="SAM" id="Phobius"/>
    </source>
</evidence>
<keyword evidence="4" id="KW-0406">Ion transport</keyword>
<dbReference type="GO" id="GO:0006816">
    <property type="term" value="P:calcium ion transport"/>
    <property type="evidence" value="ECO:0007669"/>
    <property type="project" value="UniProtKB-KW"/>
</dbReference>
<evidence type="ECO:0000256" key="4">
    <source>
        <dbReference type="ARBA" id="ARBA00022568"/>
    </source>
</evidence>
<dbReference type="PANTHER" id="PTHR12266:SF0">
    <property type="entry name" value="MITOCHONDRIAL SODIUM_CALCIUM EXCHANGER PROTEIN"/>
    <property type="match status" value="1"/>
</dbReference>
<evidence type="ECO:0000256" key="3">
    <source>
        <dbReference type="ARBA" id="ARBA00022449"/>
    </source>
</evidence>
<dbReference type="EnsemblMetazoa" id="XM_022811206">
    <property type="protein sequence ID" value="XP_022666941"/>
    <property type="gene ID" value="LOC111252779"/>
</dbReference>
<dbReference type="AlphaFoldDB" id="A0A7M7KLH5"/>
<name>A0A7M7KLH5_VARDE</name>
<dbReference type="GO" id="GO:0008324">
    <property type="term" value="F:monoatomic cation transmembrane transporter activity"/>
    <property type="evidence" value="ECO:0007669"/>
    <property type="project" value="TreeGrafter"/>
</dbReference>
<comment type="subcellular location">
    <subcellularLocation>
        <location evidence="1">Membrane</location>
        <topology evidence="1">Multi-pass membrane protein</topology>
    </subcellularLocation>
</comment>
<feature type="transmembrane region" description="Helical" evidence="8">
    <location>
        <begin position="137"/>
        <end position="159"/>
    </location>
</feature>
<evidence type="ECO:0000256" key="6">
    <source>
        <dbReference type="ARBA" id="ARBA00022989"/>
    </source>
</evidence>
<feature type="transmembrane region" description="Helical" evidence="8">
    <location>
        <begin position="530"/>
        <end position="549"/>
    </location>
</feature>
<evidence type="ECO:0000256" key="2">
    <source>
        <dbReference type="ARBA" id="ARBA00022448"/>
    </source>
</evidence>
<evidence type="ECO:0000256" key="5">
    <source>
        <dbReference type="ARBA" id="ARBA00022692"/>
    </source>
</evidence>
<dbReference type="GO" id="GO:0015297">
    <property type="term" value="F:antiporter activity"/>
    <property type="evidence" value="ECO:0007669"/>
    <property type="project" value="UniProtKB-KW"/>
</dbReference>
<sequence>MTEDVTWLFGPERAGTLNSSGSRCSDVWEVPASDRCTFALTVADCRSGEALLDYVELLYCRWQALPVPPLLPLIGLFLLCGGLVCALAGGFVSPALVLLKNRFQLDEAKAGATLLTLGNGIPDIMGAMAAVNMGHEGLVVGEVLGGTLFVVGVIIGTLYTVGGRAPLGRGFGGLLFFFALAVLYVGHIYVTGSVTGTHIAIGATIYVAYYAYIFSIPSKKESLALILSNSVNVNEKTPFLATNNVLYIPIDCCKHEKQAKPKRSLFCSFWITMFACLGATFEALAYCFQLPFSVLVPTVPEMEYDLAVSLISLTSSDSAASSTSSSFDSSSLSDCRMFVSFDWNQPRFVLYPWLLVTASGLASANDTALFAMLGLLAFLIYRIMCCIVPRQVIETLTTFAGFILSLCFLHRLTAEVVAVVRAMGLCTRLTDEVMGLSILTYGNFVGDISTYIAVVNRGCLRMALTGCISSAMLALIFNISLAFSMQLAYRGVWLCPLTRSTVTTVLMGAVALCPVLLALFAAVSRCHSNMTSGICLLFYYASIMILLIYTQL</sequence>
<feature type="transmembrane region" description="Helical" evidence="8">
    <location>
        <begin position="433"/>
        <end position="454"/>
    </location>
</feature>
<dbReference type="Pfam" id="PF01699">
    <property type="entry name" value="Na_Ca_ex"/>
    <property type="match status" value="2"/>
</dbReference>
<feature type="transmembrane region" description="Helical" evidence="8">
    <location>
        <begin position="73"/>
        <end position="99"/>
    </location>
</feature>
<dbReference type="RefSeq" id="XP_022666941.1">
    <property type="nucleotide sequence ID" value="XM_022811206.1"/>
</dbReference>
<evidence type="ECO:0000313" key="11">
    <source>
        <dbReference type="Proteomes" id="UP000594260"/>
    </source>
</evidence>
<keyword evidence="11" id="KW-1185">Reference proteome</keyword>
<keyword evidence="6 8" id="KW-1133">Transmembrane helix</keyword>
<evidence type="ECO:0000256" key="1">
    <source>
        <dbReference type="ARBA" id="ARBA00004141"/>
    </source>
</evidence>
<dbReference type="Gene3D" id="1.20.1420.30">
    <property type="entry name" value="NCX, central ion-binding region"/>
    <property type="match status" value="2"/>
</dbReference>
<evidence type="ECO:0000259" key="9">
    <source>
        <dbReference type="Pfam" id="PF01699"/>
    </source>
</evidence>
<feature type="transmembrane region" description="Helical" evidence="8">
    <location>
        <begin position="350"/>
        <end position="380"/>
    </location>
</feature>
<keyword evidence="7 8" id="KW-0472">Membrane</keyword>
<keyword evidence="5 8" id="KW-0812">Transmembrane</keyword>
<feature type="domain" description="Sodium/calcium exchanger membrane region" evidence="9">
    <location>
        <begin position="399"/>
        <end position="548"/>
    </location>
</feature>
<feature type="domain" description="Sodium/calcium exchanger membrane region" evidence="9">
    <location>
        <begin position="76"/>
        <end position="213"/>
    </location>
</feature>
<proteinExistence type="predicted"/>
<dbReference type="OrthoDB" id="407410at2759"/>
<reference evidence="10" key="1">
    <citation type="submission" date="2021-01" db="UniProtKB">
        <authorList>
            <consortium name="EnsemblMetazoa"/>
        </authorList>
    </citation>
    <scope>IDENTIFICATION</scope>
</reference>
<feature type="transmembrane region" description="Helical" evidence="8">
    <location>
        <begin position="196"/>
        <end position="214"/>
    </location>
</feature>
<evidence type="ECO:0000313" key="10">
    <source>
        <dbReference type="EnsemblMetazoa" id="XP_022666941"/>
    </source>
</evidence>
<dbReference type="InterPro" id="IPR044880">
    <property type="entry name" value="NCX_ion-bd_dom_sf"/>
</dbReference>
<accession>A0A7M7KLH5</accession>
<feature type="transmembrane region" description="Helical" evidence="8">
    <location>
        <begin position="501"/>
        <end position="523"/>
    </location>
</feature>
<dbReference type="GeneID" id="111252779"/>
<evidence type="ECO:0000256" key="7">
    <source>
        <dbReference type="ARBA" id="ARBA00023136"/>
    </source>
</evidence>
<dbReference type="GO" id="GO:0016020">
    <property type="term" value="C:membrane"/>
    <property type="evidence" value="ECO:0007669"/>
    <property type="project" value="UniProtKB-SubCell"/>
</dbReference>